<dbReference type="NCBIfam" id="TIGR03604">
    <property type="entry name" value="TOMM_cyclo_SagD"/>
    <property type="match status" value="1"/>
</dbReference>
<feature type="domain" description="YcaO" evidence="2">
    <location>
        <begin position="87"/>
        <end position="456"/>
    </location>
</feature>
<dbReference type="Proteomes" id="UP001206206">
    <property type="component" value="Unassembled WGS sequence"/>
</dbReference>
<comment type="caution">
    <text evidence="3">The sequence shown here is derived from an EMBL/GenBank/DDBJ whole genome shotgun (WGS) entry which is preliminary data.</text>
</comment>
<dbReference type="Gene3D" id="3.30.160.660">
    <property type="match status" value="1"/>
</dbReference>
<dbReference type="Gene3D" id="3.30.40.250">
    <property type="match status" value="1"/>
</dbReference>
<dbReference type="InterPro" id="IPR003776">
    <property type="entry name" value="YcaO-like_dom"/>
</dbReference>
<evidence type="ECO:0000313" key="3">
    <source>
        <dbReference type="EMBL" id="MCQ4042781.1"/>
    </source>
</evidence>
<evidence type="ECO:0000313" key="4">
    <source>
        <dbReference type="Proteomes" id="UP001206206"/>
    </source>
</evidence>
<reference evidence="3 4" key="1">
    <citation type="submission" date="2022-06" db="EMBL/GenBank/DDBJ databases">
        <title>Draft genome sequence of type strain Streptomyces rubrisoli DSM 42083.</title>
        <authorList>
            <person name="Duangmal K."/>
            <person name="Klaysubun C."/>
        </authorList>
    </citation>
    <scope>NUCLEOTIDE SEQUENCE [LARGE SCALE GENOMIC DNA]</scope>
    <source>
        <strain evidence="3 4">DSM 42083</strain>
    </source>
</reference>
<dbReference type="InterPro" id="IPR027624">
    <property type="entry name" value="TOMM_cyclo_SagD"/>
</dbReference>
<dbReference type="Pfam" id="PF02624">
    <property type="entry name" value="YcaO"/>
    <property type="match status" value="1"/>
</dbReference>
<dbReference type="PROSITE" id="PS51664">
    <property type="entry name" value="YCAO"/>
    <property type="match status" value="1"/>
</dbReference>
<evidence type="ECO:0000256" key="1">
    <source>
        <dbReference type="SAM" id="MobiDB-lite"/>
    </source>
</evidence>
<dbReference type="Gene3D" id="3.30.1330.230">
    <property type="match status" value="1"/>
</dbReference>
<protein>
    <submittedName>
        <fullName evidence="3">YcaO-like family protein</fullName>
    </submittedName>
</protein>
<sequence>MVLPSAARWAATAPVDSAPPMADDGRTDPPSGALEQLVSPFGVVSAVRRLRSPRGLARLANYVALGGGRAPGVPPASRRPESGDGCGRVLDDTALGRLIAVAEAAERYAAGDFLRETVVWARAGELDGPTLDTWRIARCSPREYGHPRCPVRPFDADAAIRWVLGFDLATGERTWVPAVMACYALRDVRPEEAFVYRLSTGYAVHTDPTEALVQGVCEVVERDAAAVAWLQCLPLPLIVENARSEQLDHLLSWGARHFLDSYLFDATTDVGLPTVCCLQVAHHDPRAHQTMGCGTGRTIVEAAEKALLEATTVRAIYTSEDPVPDSPADFANVDHGARFMGRAERRAAFDFLVDGAARRPRSEHVPWPRDPATMLERLVSTLTGLGMQVLAVDRTPRELAAVGLTAVSVVIPDLQPLSLAPLAQFRAHPRLSALPPALGYPNRNEEEQNLWPHPLA</sequence>
<keyword evidence="4" id="KW-1185">Reference proteome</keyword>
<dbReference type="PANTHER" id="PTHR37809:SF1">
    <property type="entry name" value="RIBOSOMAL PROTEIN S12 METHYLTHIOTRANSFERASE ACCESSORY FACTOR YCAO"/>
    <property type="match status" value="1"/>
</dbReference>
<gene>
    <name evidence="3" type="ORF">NON19_12270</name>
</gene>
<feature type="region of interest" description="Disordered" evidence="1">
    <location>
        <begin position="436"/>
        <end position="456"/>
    </location>
</feature>
<accession>A0ABT1PD88</accession>
<name>A0ABT1PD88_9ACTN</name>
<evidence type="ECO:0000259" key="2">
    <source>
        <dbReference type="PROSITE" id="PS51664"/>
    </source>
</evidence>
<proteinExistence type="predicted"/>
<dbReference type="RefSeq" id="WP_255927281.1">
    <property type="nucleotide sequence ID" value="NZ_JANFNH010000009.1"/>
</dbReference>
<organism evidence="3 4">
    <name type="scientific">Streptantibioticus rubrisoli</name>
    <dbReference type="NCBI Taxonomy" id="1387313"/>
    <lineage>
        <taxon>Bacteria</taxon>
        <taxon>Bacillati</taxon>
        <taxon>Actinomycetota</taxon>
        <taxon>Actinomycetes</taxon>
        <taxon>Kitasatosporales</taxon>
        <taxon>Streptomycetaceae</taxon>
        <taxon>Streptantibioticus</taxon>
    </lineage>
</organism>
<dbReference type="EMBL" id="JANFNH010000009">
    <property type="protein sequence ID" value="MCQ4042781.1"/>
    <property type="molecule type" value="Genomic_DNA"/>
</dbReference>
<dbReference type="PANTHER" id="PTHR37809">
    <property type="entry name" value="RIBOSOMAL PROTEIN S12 METHYLTHIOTRANSFERASE ACCESSORY FACTOR YCAO"/>
    <property type="match status" value="1"/>
</dbReference>